<dbReference type="Pfam" id="PF02616">
    <property type="entry name" value="SMC_ScpA"/>
    <property type="match status" value="1"/>
</dbReference>
<evidence type="ECO:0000256" key="1">
    <source>
        <dbReference type="ARBA" id="ARBA00044777"/>
    </source>
</evidence>
<name>A0A2P2DYY2_9LEPT</name>
<dbReference type="PANTHER" id="PTHR33969:SF2">
    <property type="entry name" value="SEGREGATION AND CONDENSATION PROTEIN A"/>
    <property type="match status" value="1"/>
</dbReference>
<evidence type="ECO:0000313" key="2">
    <source>
        <dbReference type="EMBL" id="GBF49838.1"/>
    </source>
</evidence>
<dbReference type="OrthoDB" id="9811016at2"/>
<proteinExistence type="predicted"/>
<comment type="caution">
    <text evidence="2">The sequence shown here is derived from an EMBL/GenBank/DDBJ whole genome shotgun (WGS) entry which is preliminary data.</text>
</comment>
<dbReference type="InterPro" id="IPR003768">
    <property type="entry name" value="ScpA"/>
</dbReference>
<sequence>MSQTPEFIVRWNNQDGGLTEGPLSVLWSLIDSYKVDIFEVSLARITSDFIQFLRTSQSLSIELSSEFALMAAHLVYLKSKALLPDPGFEEEDIEPPLPKELVDKLLEHKKFQMAGQRLAELDRITAGMFTRETNQVLEEEDSWLDVSLVDLISAFNSILEKEAANSGEEDIPIYEGHQQYSVEDKMAFLHRILDEKGELHFLDLFTQYPPEKKEIVAGFIAVLETVKIRVCKVVQHQLFGEIKIVKVA</sequence>
<dbReference type="EMBL" id="BFBB01000003">
    <property type="protein sequence ID" value="GBF49838.1"/>
    <property type="molecule type" value="Genomic_DNA"/>
</dbReference>
<organism evidence="2 3">
    <name type="scientific">Leptospira ryugenii</name>
    <dbReference type="NCBI Taxonomy" id="1917863"/>
    <lineage>
        <taxon>Bacteria</taxon>
        <taxon>Pseudomonadati</taxon>
        <taxon>Spirochaetota</taxon>
        <taxon>Spirochaetia</taxon>
        <taxon>Leptospirales</taxon>
        <taxon>Leptospiraceae</taxon>
        <taxon>Leptospira</taxon>
    </lineage>
</organism>
<dbReference type="AlphaFoldDB" id="A0A2P2DYY2"/>
<dbReference type="PANTHER" id="PTHR33969">
    <property type="entry name" value="SEGREGATION AND CONDENSATION PROTEIN A"/>
    <property type="match status" value="1"/>
</dbReference>
<dbReference type="Proteomes" id="UP000245133">
    <property type="component" value="Unassembled WGS sequence"/>
</dbReference>
<dbReference type="Gene3D" id="6.10.250.2410">
    <property type="match status" value="1"/>
</dbReference>
<gene>
    <name evidence="2" type="primary">scpA</name>
    <name evidence="2" type="ORF">LPTSP4_13580</name>
</gene>
<protein>
    <recommendedName>
        <fullName evidence="1">Segregation and condensation protein A</fullName>
    </recommendedName>
</protein>
<evidence type="ECO:0000313" key="3">
    <source>
        <dbReference type="Proteomes" id="UP000245133"/>
    </source>
</evidence>
<accession>A0A2P2DYY2</accession>
<dbReference type="RefSeq" id="WP_108975067.1">
    <property type="nucleotide sequence ID" value="NZ_BFBB01000003.1"/>
</dbReference>
<keyword evidence="3" id="KW-1185">Reference proteome</keyword>
<reference evidence="2 3" key="1">
    <citation type="submission" date="2018-02" db="EMBL/GenBank/DDBJ databases">
        <title>Novel Leptospira species isolated from soil and water in Japan.</title>
        <authorList>
            <person name="Nakao R."/>
            <person name="Masuzawa T."/>
        </authorList>
    </citation>
    <scope>NUCLEOTIDE SEQUENCE [LARGE SCALE GENOMIC DNA]</scope>
    <source>
        <strain evidence="2 3">YH101</strain>
    </source>
</reference>